<evidence type="ECO:0000256" key="4">
    <source>
        <dbReference type="ARBA" id="ARBA00022989"/>
    </source>
</evidence>
<dbReference type="RefSeq" id="WP_179757497.1">
    <property type="nucleotide sequence ID" value="NZ_JACCBU010000001.1"/>
</dbReference>
<comment type="subcellular location">
    <subcellularLocation>
        <location evidence="1">Cell membrane</location>
        <topology evidence="1">Multi-pass membrane protein</topology>
    </subcellularLocation>
</comment>
<dbReference type="EMBL" id="JACCBU010000001">
    <property type="protein sequence ID" value="NYE74905.1"/>
    <property type="molecule type" value="Genomic_DNA"/>
</dbReference>
<feature type="transmembrane region" description="Helical" evidence="6">
    <location>
        <begin position="282"/>
        <end position="301"/>
    </location>
</feature>
<evidence type="ECO:0000256" key="6">
    <source>
        <dbReference type="SAM" id="Phobius"/>
    </source>
</evidence>
<evidence type="ECO:0000256" key="5">
    <source>
        <dbReference type="ARBA" id="ARBA00023136"/>
    </source>
</evidence>
<evidence type="ECO:0000259" key="7">
    <source>
        <dbReference type="Pfam" id="PF00482"/>
    </source>
</evidence>
<dbReference type="Pfam" id="PF00482">
    <property type="entry name" value="T2SSF"/>
    <property type="match status" value="1"/>
</dbReference>
<keyword evidence="5 6" id="KW-0472">Membrane</keyword>
<evidence type="ECO:0000256" key="2">
    <source>
        <dbReference type="ARBA" id="ARBA00022475"/>
    </source>
</evidence>
<evidence type="ECO:0000313" key="8">
    <source>
        <dbReference type="EMBL" id="NYE74905.1"/>
    </source>
</evidence>
<feature type="transmembrane region" description="Helical" evidence="6">
    <location>
        <begin position="6"/>
        <end position="26"/>
    </location>
</feature>
<name>A0A7Y9IDS1_9ACTN</name>
<gene>
    <name evidence="8" type="ORF">BKA15_006234</name>
</gene>
<sequence length="309" mass="33717">MPLIVIYAGLVLFVALLITGTAQFLINTADQRRLVAATLAGSSSREPAGSRFARWNQQFVSTRLGRLIERDLALAGIRQAPLTVFLILVGITVAVPIGLAQVLAPVFGVLGLAAGFLAFRLWVNRARDRRREKFVQQIPELARVLSNATDAGLSIATSWAVAEEELAEPAKSEIRRLNTAVRFGSTLEDAMLQLNDRLPSREVRVLMSTLVVSARSGGSLVTALREISQTLDDRKETRREVRTTLAQARSTSLLVTLLGVSMLFMLNLVQPGTVERMTQNPLGQVALVVAGGLFVAGQLLVHRMTRIER</sequence>
<keyword evidence="2" id="KW-1003">Cell membrane</keyword>
<feature type="transmembrane region" description="Helical" evidence="6">
    <location>
        <begin position="80"/>
        <end position="99"/>
    </location>
</feature>
<keyword evidence="3 6" id="KW-0812">Transmembrane</keyword>
<reference evidence="8 9" key="1">
    <citation type="submission" date="2020-07" db="EMBL/GenBank/DDBJ databases">
        <title>Sequencing the genomes of 1000 actinobacteria strains.</title>
        <authorList>
            <person name="Klenk H.-P."/>
        </authorList>
    </citation>
    <scope>NUCLEOTIDE SEQUENCE [LARGE SCALE GENOMIC DNA]</scope>
    <source>
        <strain evidence="8 9">DSM 22083</strain>
    </source>
</reference>
<dbReference type="PANTHER" id="PTHR35007:SF1">
    <property type="entry name" value="PILUS ASSEMBLY PROTEIN"/>
    <property type="match status" value="1"/>
</dbReference>
<feature type="domain" description="Type II secretion system protein GspF" evidence="7">
    <location>
        <begin position="142"/>
        <end position="266"/>
    </location>
</feature>
<dbReference type="PANTHER" id="PTHR35007">
    <property type="entry name" value="INTEGRAL MEMBRANE PROTEIN-RELATED"/>
    <property type="match status" value="1"/>
</dbReference>
<evidence type="ECO:0000256" key="1">
    <source>
        <dbReference type="ARBA" id="ARBA00004651"/>
    </source>
</evidence>
<keyword evidence="4 6" id="KW-1133">Transmembrane helix</keyword>
<dbReference type="AlphaFoldDB" id="A0A7Y9IDS1"/>
<evidence type="ECO:0000313" key="9">
    <source>
        <dbReference type="Proteomes" id="UP000569914"/>
    </source>
</evidence>
<protein>
    <submittedName>
        <fullName evidence="8">Tight adherence protein B</fullName>
    </submittedName>
</protein>
<comment type="caution">
    <text evidence="8">The sequence shown here is derived from an EMBL/GenBank/DDBJ whole genome shotgun (WGS) entry which is preliminary data.</text>
</comment>
<keyword evidence="9" id="KW-1185">Reference proteome</keyword>
<dbReference type="Proteomes" id="UP000569914">
    <property type="component" value="Unassembled WGS sequence"/>
</dbReference>
<dbReference type="Gene3D" id="1.20.81.30">
    <property type="entry name" value="Type II secretion system (T2SS), domain F"/>
    <property type="match status" value="1"/>
</dbReference>
<accession>A0A7Y9IDS1</accession>
<feature type="transmembrane region" description="Helical" evidence="6">
    <location>
        <begin position="105"/>
        <end position="123"/>
    </location>
</feature>
<dbReference type="InterPro" id="IPR042094">
    <property type="entry name" value="T2SS_GspF_sf"/>
</dbReference>
<organism evidence="8 9">
    <name type="scientific">Microlunatus parietis</name>
    <dbReference type="NCBI Taxonomy" id="682979"/>
    <lineage>
        <taxon>Bacteria</taxon>
        <taxon>Bacillati</taxon>
        <taxon>Actinomycetota</taxon>
        <taxon>Actinomycetes</taxon>
        <taxon>Propionibacteriales</taxon>
        <taxon>Propionibacteriaceae</taxon>
        <taxon>Microlunatus</taxon>
    </lineage>
</organism>
<dbReference type="GO" id="GO:0005886">
    <property type="term" value="C:plasma membrane"/>
    <property type="evidence" value="ECO:0007669"/>
    <property type="project" value="UniProtKB-SubCell"/>
</dbReference>
<dbReference type="InterPro" id="IPR018076">
    <property type="entry name" value="T2SS_GspF_dom"/>
</dbReference>
<evidence type="ECO:0000256" key="3">
    <source>
        <dbReference type="ARBA" id="ARBA00022692"/>
    </source>
</evidence>
<proteinExistence type="predicted"/>
<feature type="transmembrane region" description="Helical" evidence="6">
    <location>
        <begin position="252"/>
        <end position="270"/>
    </location>
</feature>